<gene>
    <name evidence="2" type="ORF">ACFPM7_26415</name>
</gene>
<feature type="compositionally biased region" description="Basic and acidic residues" evidence="1">
    <location>
        <begin position="131"/>
        <end position="144"/>
    </location>
</feature>
<accession>A0ABW0ET53</accession>
<feature type="region of interest" description="Disordered" evidence="1">
    <location>
        <begin position="126"/>
        <end position="164"/>
    </location>
</feature>
<evidence type="ECO:0000313" key="3">
    <source>
        <dbReference type="Proteomes" id="UP001596157"/>
    </source>
</evidence>
<organism evidence="2 3">
    <name type="scientific">Actinokineospora guangxiensis</name>
    <dbReference type="NCBI Taxonomy" id="1490288"/>
    <lineage>
        <taxon>Bacteria</taxon>
        <taxon>Bacillati</taxon>
        <taxon>Actinomycetota</taxon>
        <taxon>Actinomycetes</taxon>
        <taxon>Pseudonocardiales</taxon>
        <taxon>Pseudonocardiaceae</taxon>
        <taxon>Actinokineospora</taxon>
    </lineage>
</organism>
<evidence type="ECO:0000256" key="1">
    <source>
        <dbReference type="SAM" id="MobiDB-lite"/>
    </source>
</evidence>
<keyword evidence="3" id="KW-1185">Reference proteome</keyword>
<sequence length="435" mass="48550">MTDLPRWMQHLGERAAAPDFHRWREMVTAAGGCTHPIRLVGSSSTVDTTTGEVLATYDTADEPTGYLLTACGNRRASRCESCARVYADDTFHLIRSGLAGGRDVPESVAAHPRVFATFTAPSFGPVHSRSLSRDGRTRPCHPRDNGPTCLSRHQEDDPKLGQAIDPDTYDYAGAVLWNHHAAELWHVFTVYLRRQLAEHLAVPRSKLNDHLRAEYAKVAEYQSRGLVHFHAVVRLDGPNGPAEHPPFGITADDLTSAITTAARSATVALPGRTLRWGKQLDIRPITTDAGWTDKRVARYIAKYATKGAEAAGTVNRPLRNIQHLDRIRGLTPHARRMIEACWAESTHYPRLRDWAHMLGYGGHFSTKSRRYSTTLTTIRRDRADHRATQARDSAGLPPLPDHTDRFGTWQVIGTGYKTTAEETWAEHIREQRRAG</sequence>
<comment type="caution">
    <text evidence="2">The sequence shown here is derived from an EMBL/GenBank/DDBJ whole genome shotgun (WGS) entry which is preliminary data.</text>
</comment>
<evidence type="ECO:0000313" key="2">
    <source>
        <dbReference type="EMBL" id="MFC5290603.1"/>
    </source>
</evidence>
<reference evidence="3" key="1">
    <citation type="journal article" date="2019" name="Int. J. Syst. Evol. Microbiol.">
        <title>The Global Catalogue of Microorganisms (GCM) 10K type strain sequencing project: providing services to taxonomists for standard genome sequencing and annotation.</title>
        <authorList>
            <consortium name="The Broad Institute Genomics Platform"/>
            <consortium name="The Broad Institute Genome Sequencing Center for Infectious Disease"/>
            <person name="Wu L."/>
            <person name="Ma J."/>
        </authorList>
    </citation>
    <scope>NUCLEOTIDE SEQUENCE [LARGE SCALE GENOMIC DNA]</scope>
    <source>
        <strain evidence="3">CCUG 59778</strain>
    </source>
</reference>
<proteinExistence type="predicted"/>
<name>A0ABW0ET53_9PSEU</name>
<dbReference type="Proteomes" id="UP001596157">
    <property type="component" value="Unassembled WGS sequence"/>
</dbReference>
<protein>
    <submittedName>
        <fullName evidence="2">Replication initiator</fullName>
    </submittedName>
</protein>
<dbReference type="RefSeq" id="WP_378250494.1">
    <property type="nucleotide sequence ID" value="NZ_JBHSKF010000017.1"/>
</dbReference>
<dbReference type="InterPro" id="IPR046828">
    <property type="entry name" value="RepSA"/>
</dbReference>
<dbReference type="Pfam" id="PF20199">
    <property type="entry name" value="RepSA"/>
    <property type="match status" value="1"/>
</dbReference>
<dbReference type="EMBL" id="JBHSKF010000017">
    <property type="protein sequence ID" value="MFC5290603.1"/>
    <property type="molecule type" value="Genomic_DNA"/>
</dbReference>